<dbReference type="InterPro" id="IPR007298">
    <property type="entry name" value="Cu-R_lipoprotein_NlpE"/>
</dbReference>
<name>A0A511NE49_9FLAO</name>
<dbReference type="PROSITE" id="PS51257">
    <property type="entry name" value="PROKAR_LIPOPROTEIN"/>
    <property type="match status" value="1"/>
</dbReference>
<evidence type="ECO:0000313" key="3">
    <source>
        <dbReference type="Proteomes" id="UP000321245"/>
    </source>
</evidence>
<evidence type="ECO:0008006" key="4">
    <source>
        <dbReference type="Google" id="ProtNLM"/>
    </source>
</evidence>
<organism evidence="2 3">
    <name type="scientific">Empedobacter brevis NBRC 14943 = ATCC 43319</name>
    <dbReference type="NCBI Taxonomy" id="1218108"/>
    <lineage>
        <taxon>Bacteria</taxon>
        <taxon>Pseudomonadati</taxon>
        <taxon>Bacteroidota</taxon>
        <taxon>Flavobacteriia</taxon>
        <taxon>Flavobacteriales</taxon>
        <taxon>Weeksellaceae</taxon>
        <taxon>Empedobacter</taxon>
    </lineage>
</organism>
<sequence>MMNKKILLTGVSLMFIGALMSCNSGNKADKQTTETETTQAATSTEFATGTYKGTIPVGENGKENYHITFNTDSSFALKEQMLTADNKVDAEFDAKGQWKYDKEAQKVYLKYDNLMDRVTSFSIIDGTTIQVHNGSMGTKETSGDAYNLVKE</sequence>
<dbReference type="OrthoDB" id="1493750at2"/>
<feature type="chain" id="PRO_5022121445" description="Lipoprotein" evidence="1">
    <location>
        <begin position="21"/>
        <end position="151"/>
    </location>
</feature>
<reference evidence="2 3" key="1">
    <citation type="submission" date="2019-07" db="EMBL/GenBank/DDBJ databases">
        <title>Whole genome shotgun sequence of Empedobacter brevis NBRC 14943.</title>
        <authorList>
            <person name="Hosoyama A."/>
            <person name="Uohara A."/>
            <person name="Ohji S."/>
            <person name="Ichikawa N."/>
        </authorList>
    </citation>
    <scope>NUCLEOTIDE SEQUENCE [LARGE SCALE GENOMIC DNA]</scope>
    <source>
        <strain evidence="2 3">NBRC 14943</strain>
    </source>
</reference>
<dbReference type="STRING" id="1218108.GCA_000382425_00429"/>
<evidence type="ECO:0000313" key="2">
    <source>
        <dbReference type="EMBL" id="GEM50778.1"/>
    </source>
</evidence>
<dbReference type="Gene3D" id="2.40.128.640">
    <property type="match status" value="1"/>
</dbReference>
<protein>
    <recommendedName>
        <fullName evidence="4">Lipoprotein</fullName>
    </recommendedName>
</protein>
<dbReference type="AlphaFoldDB" id="A0A511NE49"/>
<feature type="signal peptide" evidence="1">
    <location>
        <begin position="1"/>
        <end position="20"/>
    </location>
</feature>
<proteinExistence type="predicted"/>
<keyword evidence="3" id="KW-1185">Reference proteome</keyword>
<accession>A0A511NE49</accession>
<gene>
    <name evidence="2" type="ORF">EB1_05680</name>
</gene>
<keyword evidence="1" id="KW-0732">Signal</keyword>
<dbReference type="Proteomes" id="UP000321245">
    <property type="component" value="Unassembled WGS sequence"/>
</dbReference>
<comment type="caution">
    <text evidence="2">The sequence shown here is derived from an EMBL/GenBank/DDBJ whole genome shotgun (WGS) entry which is preliminary data.</text>
</comment>
<dbReference type="EMBL" id="BJXC01000002">
    <property type="protein sequence ID" value="GEM50778.1"/>
    <property type="molecule type" value="Genomic_DNA"/>
</dbReference>
<dbReference type="Pfam" id="PF04170">
    <property type="entry name" value="NlpE"/>
    <property type="match status" value="1"/>
</dbReference>
<evidence type="ECO:0000256" key="1">
    <source>
        <dbReference type="SAM" id="SignalP"/>
    </source>
</evidence>